<evidence type="ECO:0000313" key="1">
    <source>
        <dbReference type="EMBL" id="KKL99391.1"/>
    </source>
</evidence>
<accession>A0A0F9H8S6</accession>
<dbReference type="EMBL" id="LAZR01017688">
    <property type="protein sequence ID" value="KKL99391.1"/>
    <property type="molecule type" value="Genomic_DNA"/>
</dbReference>
<sequence>MLKRLKKINDENLMKNIRSTTNKLDKLLHQAKESGIDVEMITWYNNGKRVDYTRPTGVRVNWIRK</sequence>
<organism evidence="1">
    <name type="scientific">marine sediment metagenome</name>
    <dbReference type="NCBI Taxonomy" id="412755"/>
    <lineage>
        <taxon>unclassified sequences</taxon>
        <taxon>metagenomes</taxon>
        <taxon>ecological metagenomes</taxon>
    </lineage>
</organism>
<gene>
    <name evidence="1" type="ORF">LCGC14_1814860</name>
</gene>
<comment type="caution">
    <text evidence="1">The sequence shown here is derived from an EMBL/GenBank/DDBJ whole genome shotgun (WGS) entry which is preliminary data.</text>
</comment>
<protein>
    <submittedName>
        <fullName evidence="1">Uncharacterized protein</fullName>
    </submittedName>
</protein>
<name>A0A0F9H8S6_9ZZZZ</name>
<reference evidence="1" key="1">
    <citation type="journal article" date="2015" name="Nature">
        <title>Complex archaea that bridge the gap between prokaryotes and eukaryotes.</title>
        <authorList>
            <person name="Spang A."/>
            <person name="Saw J.H."/>
            <person name="Jorgensen S.L."/>
            <person name="Zaremba-Niedzwiedzka K."/>
            <person name="Martijn J."/>
            <person name="Lind A.E."/>
            <person name="van Eijk R."/>
            <person name="Schleper C."/>
            <person name="Guy L."/>
            <person name="Ettema T.J."/>
        </authorList>
    </citation>
    <scope>NUCLEOTIDE SEQUENCE</scope>
</reference>
<dbReference type="AlphaFoldDB" id="A0A0F9H8S6"/>
<proteinExistence type="predicted"/>